<dbReference type="Pfam" id="PF20240">
    <property type="entry name" value="DUF6597"/>
    <property type="match status" value="1"/>
</dbReference>
<dbReference type="PANTHER" id="PTHR46796">
    <property type="entry name" value="HTH-TYPE TRANSCRIPTIONAL ACTIVATOR RHAS-RELATED"/>
    <property type="match status" value="1"/>
</dbReference>
<reference evidence="6" key="1">
    <citation type="submission" date="2016-10" db="EMBL/GenBank/DDBJ databases">
        <authorList>
            <person name="Varghese N."/>
            <person name="Submissions S."/>
        </authorList>
    </citation>
    <scope>NUCLEOTIDE SEQUENCE [LARGE SCALE GENOMIC DNA]</scope>
    <source>
        <strain evidence="6">OK042</strain>
    </source>
</reference>
<dbReference type="STRING" id="1884381.SAMN05518846_110134"/>
<keyword evidence="2 5" id="KW-0238">DNA-binding</keyword>
<dbReference type="InterPro" id="IPR046532">
    <property type="entry name" value="DUF6597"/>
</dbReference>
<dbReference type="EMBL" id="FORT01000010">
    <property type="protein sequence ID" value="SFK24363.1"/>
    <property type="molecule type" value="Genomic_DNA"/>
</dbReference>
<dbReference type="SUPFAM" id="SSF46689">
    <property type="entry name" value="Homeodomain-like"/>
    <property type="match status" value="1"/>
</dbReference>
<keyword evidence="6" id="KW-1185">Reference proteome</keyword>
<proteinExistence type="predicted"/>
<dbReference type="Pfam" id="PF12833">
    <property type="entry name" value="HTH_18"/>
    <property type="match status" value="1"/>
</dbReference>
<gene>
    <name evidence="5" type="ORF">SAMN05518846_110134</name>
</gene>
<evidence type="ECO:0000256" key="2">
    <source>
        <dbReference type="ARBA" id="ARBA00023125"/>
    </source>
</evidence>
<dbReference type="RefSeq" id="WP_092270844.1">
    <property type="nucleotide sequence ID" value="NZ_BJOE01000007.1"/>
</dbReference>
<name>A0A1I3XXZ2_9BACL</name>
<dbReference type="InterPro" id="IPR050204">
    <property type="entry name" value="AraC_XylS_family_regulators"/>
</dbReference>
<dbReference type="InterPro" id="IPR018060">
    <property type="entry name" value="HTH_AraC"/>
</dbReference>
<sequence length="274" mass="31501">MNEAVNELPKGVLHLAGNDSKFSLMRYAPSAETEYFVQHYWIVRWDLRGKEPYHQTVIAHPNVNLVFEESNTRIYGVGKSTSVRVVQDHGWVIGIKFKPGGFYPFLGAPVSSLTDRSASLEDVFGSERRSWERSILSAPDDQSMLSRTEAFLSERLPEKDPNVSLVHEMVMAFRDDRSVIRVEDAVRVTGMNKRALQRLFDRYVGVSPKSVIKRYRLHEAALRIDKGELADWLDLSMELGYYDHSHFIRDFKSVVGMSPEEYRQQRENLTTPST</sequence>
<dbReference type="PROSITE" id="PS01124">
    <property type="entry name" value="HTH_ARAC_FAMILY_2"/>
    <property type="match status" value="1"/>
</dbReference>
<dbReference type="GO" id="GO:0043565">
    <property type="term" value="F:sequence-specific DNA binding"/>
    <property type="evidence" value="ECO:0007669"/>
    <property type="project" value="InterPro"/>
</dbReference>
<feature type="domain" description="HTH araC/xylS-type" evidence="4">
    <location>
        <begin position="164"/>
        <end position="265"/>
    </location>
</feature>
<accession>A0A1I3XXZ2</accession>
<dbReference type="SMART" id="SM00342">
    <property type="entry name" value="HTH_ARAC"/>
    <property type="match status" value="1"/>
</dbReference>
<evidence type="ECO:0000259" key="4">
    <source>
        <dbReference type="PROSITE" id="PS01124"/>
    </source>
</evidence>
<evidence type="ECO:0000313" key="5">
    <source>
        <dbReference type="EMBL" id="SFK24363.1"/>
    </source>
</evidence>
<protein>
    <submittedName>
        <fullName evidence="5">AraC-type DNA-binding protein</fullName>
    </submittedName>
</protein>
<dbReference type="GO" id="GO:0003700">
    <property type="term" value="F:DNA-binding transcription factor activity"/>
    <property type="evidence" value="ECO:0007669"/>
    <property type="project" value="InterPro"/>
</dbReference>
<dbReference type="AlphaFoldDB" id="A0A1I3XXZ2"/>
<dbReference type="Proteomes" id="UP000198915">
    <property type="component" value="Unassembled WGS sequence"/>
</dbReference>
<dbReference type="InterPro" id="IPR009057">
    <property type="entry name" value="Homeodomain-like_sf"/>
</dbReference>
<keyword evidence="1" id="KW-0805">Transcription regulation</keyword>
<dbReference type="Gene3D" id="1.10.10.60">
    <property type="entry name" value="Homeodomain-like"/>
    <property type="match status" value="1"/>
</dbReference>
<keyword evidence="3" id="KW-0804">Transcription</keyword>
<evidence type="ECO:0000256" key="3">
    <source>
        <dbReference type="ARBA" id="ARBA00023163"/>
    </source>
</evidence>
<evidence type="ECO:0000313" key="6">
    <source>
        <dbReference type="Proteomes" id="UP000198915"/>
    </source>
</evidence>
<evidence type="ECO:0000256" key="1">
    <source>
        <dbReference type="ARBA" id="ARBA00023015"/>
    </source>
</evidence>
<organism evidence="5 6">
    <name type="scientific">Brevibacillus centrosporus</name>
    <dbReference type="NCBI Taxonomy" id="54910"/>
    <lineage>
        <taxon>Bacteria</taxon>
        <taxon>Bacillati</taxon>
        <taxon>Bacillota</taxon>
        <taxon>Bacilli</taxon>
        <taxon>Bacillales</taxon>
        <taxon>Paenibacillaceae</taxon>
        <taxon>Brevibacillus</taxon>
    </lineage>
</organism>